<keyword evidence="3" id="KW-1185">Reference proteome</keyword>
<accession>A0A182NYV3</accession>
<evidence type="ECO:0000313" key="2">
    <source>
        <dbReference type="EnsemblMetazoa" id="ADIR014992-PA"/>
    </source>
</evidence>
<dbReference type="Pfam" id="PF07679">
    <property type="entry name" value="I-set"/>
    <property type="match status" value="1"/>
</dbReference>
<dbReference type="AlphaFoldDB" id="A0A182NYV3"/>
<dbReference type="EnsemblMetazoa" id="ADIR014992-RA">
    <property type="protein sequence ID" value="ADIR014992-PA"/>
    <property type="gene ID" value="ADIR014992"/>
</dbReference>
<protein>
    <submittedName>
        <fullName evidence="2">I-set domain-containing protein</fullName>
    </submittedName>
</protein>
<reference evidence="2" key="2">
    <citation type="submission" date="2020-05" db="UniProtKB">
        <authorList>
            <consortium name="EnsemblMetazoa"/>
        </authorList>
    </citation>
    <scope>IDENTIFICATION</scope>
    <source>
        <strain evidence="2">WRAIR2</strain>
    </source>
</reference>
<dbReference type="SUPFAM" id="SSF48726">
    <property type="entry name" value="Immunoglobulin"/>
    <property type="match status" value="1"/>
</dbReference>
<evidence type="ECO:0000313" key="3">
    <source>
        <dbReference type="Proteomes" id="UP000075884"/>
    </source>
</evidence>
<organism evidence="2 3">
    <name type="scientific">Anopheles dirus</name>
    <dbReference type="NCBI Taxonomy" id="7168"/>
    <lineage>
        <taxon>Eukaryota</taxon>
        <taxon>Metazoa</taxon>
        <taxon>Ecdysozoa</taxon>
        <taxon>Arthropoda</taxon>
        <taxon>Hexapoda</taxon>
        <taxon>Insecta</taxon>
        <taxon>Pterygota</taxon>
        <taxon>Neoptera</taxon>
        <taxon>Endopterygota</taxon>
        <taxon>Diptera</taxon>
        <taxon>Nematocera</taxon>
        <taxon>Culicoidea</taxon>
        <taxon>Culicidae</taxon>
        <taxon>Anophelinae</taxon>
        <taxon>Anopheles</taxon>
    </lineage>
</organism>
<dbReference type="Proteomes" id="UP000075884">
    <property type="component" value="Unassembled WGS sequence"/>
</dbReference>
<name>A0A182NYV3_9DIPT</name>
<evidence type="ECO:0000259" key="1">
    <source>
        <dbReference type="Pfam" id="PF07679"/>
    </source>
</evidence>
<feature type="domain" description="Immunoglobulin I-set" evidence="1">
    <location>
        <begin position="19"/>
        <end position="54"/>
    </location>
</feature>
<dbReference type="STRING" id="7168.A0A182NYV3"/>
<proteinExistence type="predicted"/>
<dbReference type="InterPro" id="IPR013783">
    <property type="entry name" value="Ig-like_fold"/>
</dbReference>
<dbReference type="InterPro" id="IPR013098">
    <property type="entry name" value="Ig_I-set"/>
</dbReference>
<dbReference type="Gene3D" id="2.60.40.10">
    <property type="entry name" value="Immunoglobulins"/>
    <property type="match status" value="1"/>
</dbReference>
<sequence>MIVSSPKYHVQDVTKSLYETKMSLTVRSFQKEDVGSYRCIAKNSLGEVDSSIRLYEIPGRNRKFFLAKLNQNEVAKDSNKQEKFKLSFPLDDEEQQYGSAEDINGITDPSVSVHTGGFKQSGTSRSPYEHPNSVNGFGIGGGHTGLNINGKKHIPTIDIATRKPFAIPPVRTGVDGADGNQGPSYGQSVAIQQKHASTVKWMIPALGLVFRLQIYQFRSH</sequence>
<reference evidence="3" key="1">
    <citation type="submission" date="2013-03" db="EMBL/GenBank/DDBJ databases">
        <title>The Genome Sequence of Anopheles dirus WRAIR2.</title>
        <authorList>
            <consortium name="The Broad Institute Genomics Platform"/>
            <person name="Neafsey D.E."/>
            <person name="Walton C."/>
            <person name="Walker B."/>
            <person name="Young S.K."/>
            <person name="Zeng Q."/>
            <person name="Gargeya S."/>
            <person name="Fitzgerald M."/>
            <person name="Haas B."/>
            <person name="Abouelleil A."/>
            <person name="Allen A.W."/>
            <person name="Alvarado L."/>
            <person name="Arachchi H.M."/>
            <person name="Berlin A.M."/>
            <person name="Chapman S.B."/>
            <person name="Gainer-Dewar J."/>
            <person name="Goldberg J."/>
            <person name="Griggs A."/>
            <person name="Gujja S."/>
            <person name="Hansen M."/>
            <person name="Howarth C."/>
            <person name="Imamovic A."/>
            <person name="Ireland A."/>
            <person name="Larimer J."/>
            <person name="McCowan C."/>
            <person name="Murphy C."/>
            <person name="Pearson M."/>
            <person name="Poon T.W."/>
            <person name="Priest M."/>
            <person name="Roberts A."/>
            <person name="Saif S."/>
            <person name="Shea T."/>
            <person name="Sisk P."/>
            <person name="Sykes S."/>
            <person name="Wortman J."/>
            <person name="Nusbaum C."/>
            <person name="Birren B."/>
        </authorList>
    </citation>
    <scope>NUCLEOTIDE SEQUENCE [LARGE SCALE GENOMIC DNA]</scope>
    <source>
        <strain evidence="3">WRAIR2</strain>
    </source>
</reference>
<dbReference type="VEuPathDB" id="VectorBase:ADIR014992"/>
<dbReference type="InterPro" id="IPR036179">
    <property type="entry name" value="Ig-like_dom_sf"/>
</dbReference>